<evidence type="ECO:0000256" key="2">
    <source>
        <dbReference type="ARBA" id="ARBA00023242"/>
    </source>
</evidence>
<sequence>MDDESDSFEFSSDSESSSDSNESDESALSSDETERRVARTNQLPYISTVRDEFGYSQDYFEFLDLVRDEFGYNSQEYFEFYQLIQNHVEQRIDIMQVISRVKVLFSEHQELLVAFNTFLPIGYHILVRQNTSDPESFIEAALNFVNKVKTRTLPDRRRYYSFLNIIKGFRTNFIEAYQEVVAIIHLIVSFVSLVYWDGFSILRFRMSSISCFAPGMTYLRLACYTRINTEEGLTVFWALAG</sequence>
<evidence type="ECO:0000313" key="7">
    <source>
        <dbReference type="Proteomes" id="UP001642360"/>
    </source>
</evidence>
<dbReference type="InterPro" id="IPR039774">
    <property type="entry name" value="Sin3-like"/>
</dbReference>
<dbReference type="Gene3D" id="1.20.1160.11">
    <property type="entry name" value="Paired amphipathic helix"/>
    <property type="match status" value="2"/>
</dbReference>
<feature type="non-terminal residue" evidence="6">
    <location>
        <position position="241"/>
    </location>
</feature>
<proteinExistence type="predicted"/>
<keyword evidence="5" id="KW-0812">Transmembrane</keyword>
<evidence type="ECO:0000313" key="6">
    <source>
        <dbReference type="EMBL" id="CAK9170249.1"/>
    </source>
</evidence>
<dbReference type="InterPro" id="IPR003822">
    <property type="entry name" value="PAH"/>
</dbReference>
<protein>
    <submittedName>
        <fullName evidence="6">Uncharacterized protein</fullName>
    </submittedName>
</protein>
<evidence type="ECO:0000256" key="1">
    <source>
        <dbReference type="ARBA" id="ARBA00004123"/>
    </source>
</evidence>
<comment type="subcellular location">
    <subcellularLocation>
        <location evidence="1 3">Nucleus</location>
    </subcellularLocation>
</comment>
<feature type="transmembrane region" description="Helical" evidence="5">
    <location>
        <begin position="176"/>
        <end position="196"/>
    </location>
</feature>
<dbReference type="SUPFAM" id="SSF47762">
    <property type="entry name" value="PAH2 domain"/>
    <property type="match status" value="2"/>
</dbReference>
<name>A0ABC8TTR2_9AQUA</name>
<keyword evidence="2 3" id="KW-0539">Nucleus</keyword>
<dbReference type="PROSITE" id="PS51477">
    <property type="entry name" value="PAH"/>
    <property type="match status" value="1"/>
</dbReference>
<feature type="compositionally biased region" description="Low complexity" evidence="4">
    <location>
        <begin position="8"/>
        <end position="30"/>
    </location>
</feature>
<dbReference type="Proteomes" id="UP001642360">
    <property type="component" value="Unassembled WGS sequence"/>
</dbReference>
<keyword evidence="5" id="KW-1133">Transmembrane helix</keyword>
<evidence type="ECO:0000256" key="5">
    <source>
        <dbReference type="SAM" id="Phobius"/>
    </source>
</evidence>
<dbReference type="InterPro" id="IPR036600">
    <property type="entry name" value="PAH_sf"/>
</dbReference>
<keyword evidence="7" id="KW-1185">Reference proteome</keyword>
<comment type="caution">
    <text evidence="6">The sequence shown here is derived from an EMBL/GenBank/DDBJ whole genome shotgun (WGS) entry which is preliminary data.</text>
</comment>
<dbReference type="AlphaFoldDB" id="A0ABC8TTR2"/>
<reference evidence="6 7" key="1">
    <citation type="submission" date="2024-02" db="EMBL/GenBank/DDBJ databases">
        <authorList>
            <person name="Vignale AGUSTIN F."/>
            <person name="Sosa J E."/>
            <person name="Modenutti C."/>
        </authorList>
    </citation>
    <scope>NUCLEOTIDE SEQUENCE [LARGE SCALE GENOMIC DNA]</scope>
</reference>
<dbReference type="PANTHER" id="PTHR12346">
    <property type="entry name" value="SIN3B-RELATED"/>
    <property type="match status" value="1"/>
</dbReference>
<accession>A0ABC8TTR2</accession>
<dbReference type="Pfam" id="PF02671">
    <property type="entry name" value="PAH"/>
    <property type="match status" value="1"/>
</dbReference>
<dbReference type="GO" id="GO:0005634">
    <property type="term" value="C:nucleus"/>
    <property type="evidence" value="ECO:0007669"/>
    <property type="project" value="UniProtKB-SubCell"/>
</dbReference>
<gene>
    <name evidence="6" type="ORF">ILEXP_LOCUS39734</name>
</gene>
<evidence type="ECO:0000256" key="3">
    <source>
        <dbReference type="PROSITE-ProRule" id="PRU00810"/>
    </source>
</evidence>
<keyword evidence="5" id="KW-0472">Membrane</keyword>
<dbReference type="EMBL" id="CAUOFW020005462">
    <property type="protein sequence ID" value="CAK9170249.1"/>
    <property type="molecule type" value="Genomic_DNA"/>
</dbReference>
<organism evidence="6 7">
    <name type="scientific">Ilex paraguariensis</name>
    <name type="common">yerba mate</name>
    <dbReference type="NCBI Taxonomy" id="185542"/>
    <lineage>
        <taxon>Eukaryota</taxon>
        <taxon>Viridiplantae</taxon>
        <taxon>Streptophyta</taxon>
        <taxon>Embryophyta</taxon>
        <taxon>Tracheophyta</taxon>
        <taxon>Spermatophyta</taxon>
        <taxon>Magnoliopsida</taxon>
        <taxon>eudicotyledons</taxon>
        <taxon>Gunneridae</taxon>
        <taxon>Pentapetalae</taxon>
        <taxon>asterids</taxon>
        <taxon>campanulids</taxon>
        <taxon>Aquifoliales</taxon>
        <taxon>Aquifoliaceae</taxon>
        <taxon>Ilex</taxon>
    </lineage>
</organism>
<feature type="region of interest" description="Disordered" evidence="4">
    <location>
        <begin position="1"/>
        <end position="36"/>
    </location>
</feature>
<evidence type="ECO:0000256" key="4">
    <source>
        <dbReference type="SAM" id="MobiDB-lite"/>
    </source>
</evidence>